<comment type="caution">
    <text evidence="1">The sequence shown here is derived from an EMBL/GenBank/DDBJ whole genome shotgun (WGS) entry which is preliminary data.</text>
</comment>
<organism evidence="1 2">
    <name type="scientific">candidate division WWE3 bacterium GW2011_GWC2_44_9</name>
    <dbReference type="NCBI Taxonomy" id="1619125"/>
    <lineage>
        <taxon>Bacteria</taxon>
        <taxon>Katanobacteria</taxon>
    </lineage>
</organism>
<evidence type="ECO:0000313" key="2">
    <source>
        <dbReference type="Proteomes" id="UP000034504"/>
    </source>
</evidence>
<dbReference type="EMBL" id="LCJU01000023">
    <property type="protein sequence ID" value="KKT84380.1"/>
    <property type="molecule type" value="Genomic_DNA"/>
</dbReference>
<accession>A0A0G1KLK3</accession>
<evidence type="ECO:0000313" key="1">
    <source>
        <dbReference type="EMBL" id="KKT84380.1"/>
    </source>
</evidence>
<dbReference type="AlphaFoldDB" id="A0A0G1KLK3"/>
<sequence>MPDSIPRSDVVTKRWREESLERAFVYAQGATANIRTALYMEVRNEWGVEDQGAMKELLDSARLQRMLAVPLALTSTGLLPQGTYRY</sequence>
<gene>
    <name evidence="1" type="ORF">UW82_C0023G0007</name>
</gene>
<protein>
    <submittedName>
        <fullName evidence="1">Uncharacterized protein</fullName>
    </submittedName>
</protein>
<proteinExistence type="predicted"/>
<name>A0A0G1KLK3_UNCKA</name>
<dbReference type="Proteomes" id="UP000034504">
    <property type="component" value="Unassembled WGS sequence"/>
</dbReference>
<reference evidence="1 2" key="1">
    <citation type="journal article" date="2015" name="Nature">
        <title>rRNA introns, odd ribosomes, and small enigmatic genomes across a large radiation of phyla.</title>
        <authorList>
            <person name="Brown C.T."/>
            <person name="Hug L.A."/>
            <person name="Thomas B.C."/>
            <person name="Sharon I."/>
            <person name="Castelle C.J."/>
            <person name="Singh A."/>
            <person name="Wilkins M.J."/>
            <person name="Williams K.H."/>
            <person name="Banfield J.F."/>
        </authorList>
    </citation>
    <scope>NUCLEOTIDE SEQUENCE [LARGE SCALE GENOMIC DNA]</scope>
</reference>